<feature type="transmembrane region" description="Helical" evidence="8">
    <location>
        <begin position="45"/>
        <end position="65"/>
    </location>
</feature>
<comment type="caution">
    <text evidence="7">Lacks conserved residue(s) required for the propagation of feature annotation.</text>
</comment>
<comment type="caution">
    <text evidence="10">The sequence shown here is derived from an EMBL/GenBank/DDBJ whole genome shotgun (WGS) entry which is preliminary data.</text>
</comment>
<evidence type="ECO:0000256" key="3">
    <source>
        <dbReference type="ARBA" id="ARBA00022692"/>
    </source>
</evidence>
<comment type="similarity">
    <text evidence="2">Belongs to the polycystin family.</text>
</comment>
<feature type="transmembrane region" description="Helical" evidence="8">
    <location>
        <begin position="813"/>
        <end position="834"/>
    </location>
</feature>
<comment type="subcellular location">
    <subcellularLocation>
        <location evidence="1">Membrane</location>
        <topology evidence="1">Multi-pass membrane protein</topology>
    </subcellularLocation>
</comment>
<dbReference type="Pfam" id="PF01477">
    <property type="entry name" value="PLAT"/>
    <property type="match status" value="1"/>
</dbReference>
<feature type="transmembrane region" description="Helical" evidence="8">
    <location>
        <begin position="917"/>
        <end position="943"/>
    </location>
</feature>
<evidence type="ECO:0000256" key="6">
    <source>
        <dbReference type="ARBA" id="ARBA00023136"/>
    </source>
</evidence>
<dbReference type="InterPro" id="IPR001024">
    <property type="entry name" value="PLAT/LH2_dom"/>
</dbReference>
<feature type="transmembrane region" description="Helical" evidence="8">
    <location>
        <begin position="465"/>
        <end position="486"/>
    </location>
</feature>
<evidence type="ECO:0000256" key="7">
    <source>
        <dbReference type="PROSITE-ProRule" id="PRU00152"/>
    </source>
</evidence>
<evidence type="ECO:0000313" key="10">
    <source>
        <dbReference type="EMBL" id="KAL3267693.1"/>
    </source>
</evidence>
<organism evidence="10 11">
    <name type="scientific">Cryptolaemus montrouzieri</name>
    <dbReference type="NCBI Taxonomy" id="559131"/>
    <lineage>
        <taxon>Eukaryota</taxon>
        <taxon>Metazoa</taxon>
        <taxon>Ecdysozoa</taxon>
        <taxon>Arthropoda</taxon>
        <taxon>Hexapoda</taxon>
        <taxon>Insecta</taxon>
        <taxon>Pterygota</taxon>
        <taxon>Neoptera</taxon>
        <taxon>Endopterygota</taxon>
        <taxon>Coleoptera</taxon>
        <taxon>Polyphaga</taxon>
        <taxon>Cucujiformia</taxon>
        <taxon>Coccinelloidea</taxon>
        <taxon>Coccinellidae</taxon>
        <taxon>Scymninae</taxon>
        <taxon>Scymnini</taxon>
        <taxon>Cryptolaemus</taxon>
    </lineage>
</organism>
<feature type="transmembrane region" description="Helical" evidence="8">
    <location>
        <begin position="341"/>
        <end position="366"/>
    </location>
</feature>
<keyword evidence="3 8" id="KW-0812">Transmembrane</keyword>
<keyword evidence="4" id="KW-0732">Signal</keyword>
<protein>
    <recommendedName>
        <fullName evidence="9">PLAT domain-containing protein</fullName>
    </recommendedName>
</protein>
<feature type="transmembrane region" description="Helical" evidence="8">
    <location>
        <begin position="378"/>
        <end position="402"/>
    </location>
</feature>
<evidence type="ECO:0000256" key="8">
    <source>
        <dbReference type="SAM" id="Phobius"/>
    </source>
</evidence>
<feature type="transmembrane region" description="Helical" evidence="8">
    <location>
        <begin position="298"/>
        <end position="320"/>
    </location>
</feature>
<dbReference type="Pfam" id="PF20519">
    <property type="entry name" value="Polycystin_dom"/>
    <property type="match status" value="1"/>
</dbReference>
<dbReference type="Gene3D" id="2.60.60.20">
    <property type="entry name" value="PLAT/LH2 domain"/>
    <property type="match status" value="1"/>
</dbReference>
<dbReference type="PANTHER" id="PTHR10877:SF183">
    <property type="entry name" value="AT14535P-RELATED"/>
    <property type="match status" value="1"/>
</dbReference>
<evidence type="ECO:0000256" key="2">
    <source>
        <dbReference type="ARBA" id="ARBA00007200"/>
    </source>
</evidence>
<dbReference type="InterPro" id="IPR036392">
    <property type="entry name" value="PLAT/LH2_dom_sf"/>
</dbReference>
<feature type="transmembrane region" description="Helical" evidence="8">
    <location>
        <begin position="760"/>
        <end position="781"/>
    </location>
</feature>
<evidence type="ECO:0000256" key="1">
    <source>
        <dbReference type="ARBA" id="ARBA00004141"/>
    </source>
</evidence>
<keyword evidence="5 8" id="KW-1133">Transmembrane helix</keyword>
<keyword evidence="6 8" id="KW-0472">Membrane</keyword>
<dbReference type="PANTHER" id="PTHR10877">
    <property type="entry name" value="POLYCYSTIN FAMILY MEMBER"/>
    <property type="match status" value="1"/>
</dbReference>
<accession>A0ABD2MMQ2</accession>
<dbReference type="SMART" id="SM00308">
    <property type="entry name" value="LH2"/>
    <property type="match status" value="1"/>
</dbReference>
<evidence type="ECO:0000256" key="4">
    <source>
        <dbReference type="ARBA" id="ARBA00022729"/>
    </source>
</evidence>
<feature type="domain" description="PLAT" evidence="9">
    <location>
        <begin position="89"/>
        <end position="208"/>
    </location>
</feature>
<evidence type="ECO:0000256" key="5">
    <source>
        <dbReference type="ARBA" id="ARBA00022989"/>
    </source>
</evidence>
<evidence type="ECO:0000259" key="9">
    <source>
        <dbReference type="PROSITE" id="PS50095"/>
    </source>
</evidence>
<dbReference type="PROSITE" id="PS50095">
    <property type="entry name" value="PLAT"/>
    <property type="match status" value="1"/>
</dbReference>
<sequence>MSTTPQAIDCACQHLSILAGSFDYNDLKEHPKFIKIDFVLHETGSIHICVTVCIVFGIYFFLLVYSVQKNETVEDEVLFVADVPAENRFGYLVEIVTGGRIDAGTTSDVVIQLFGKNGRSQEHVLNFPDPFLELLQRKQTDLFVLATPMHLGKLIKIYVWFDCSGISPTWYCEKIRICDLQTKEWYLFKVKKWFRVDGKPRLFLSVATSIDKESKKERMNKKKLLLQRFLNFGRINNTIWRLSTNAVNPNFGYPKRLTLILSVLLTLMMVSMHFYGIPEFLPRDFITPNCYFVWEMKILYIGIWSGLLTILPHLAIMEGFMNARLQFQSKTARDVKPLPTAFTVIFWVILIANILIVTHILLIYGYRVIAPTTWQWTVSTLIAFAIYIFILDYIYNIFLILVRKVVKTSRLNFEKILKNVEIQRKYLYTVFGRYIYRPILSPMYEKLTRNDYMRKRIHFKQKREVVWQIQDLFMLVAFMSFFYFIVISEKDSIYDILGHNQAFSLIVGFPSTKNKLNDVTQMDEFEDYMEFTFIPSIQSYQWYGRYVSESPGMTSDAHNKYLAVARMRQHRADEYNCNVTKIMKFVNRTCKSSSYFFHYDYLNYTVGWNTTIAEFHISRLGHVWGYQESIGEPHFGIAGFYRSGGYTAQLGRTLHNSYVNFEYLKRYIWMDQFTRAILIEFVLYNVNTNLFNFALVVLERTPTGYIHKEVLVKTQRIIKHSTRTNAITFISGISFTFIVLILSVRTVLRIIKTKTWYARDIWHVVDLSLIVISVVWIILYFKKLQLMQYFAKELQEKQSKEFIDYFGMVRTEAWLNILAGFLICVTTIRLWKLLRFAKIFRMVERTFVYSFSSLVYMFIYYTICCIAFGIAVFVFLGTKTIHFKDSYTIMKTFLLITIGGMKASDLNIDQNQHGLGYVFYTVFNIFTLFIKTIFIAIIIVNYLKAQEFSFEEKLDYTMKDYVIERYGILKRLVYIWVRKFRLKAGGAKNDKEELVTPKSNDVRYMNCVKTYSNRMKAMACVAKCVLLRRLKGQMMDESDHALMMRTVKNLCNKKQGDAELFFTHGTKEEGYSLVEDRRIRLVETVVKRMLESPEERATRLKKEQVEEAFHANNLARLKKMNFQLNVISQAVKNIEINIPSD</sequence>
<dbReference type="InterPro" id="IPR046791">
    <property type="entry name" value="Polycystin_dom"/>
</dbReference>
<gene>
    <name evidence="10" type="ORF">HHI36_006825</name>
</gene>
<dbReference type="EMBL" id="JABFTP020000021">
    <property type="protein sequence ID" value="KAL3267693.1"/>
    <property type="molecule type" value="Genomic_DNA"/>
</dbReference>
<dbReference type="Pfam" id="PF08016">
    <property type="entry name" value="PKD_channel"/>
    <property type="match status" value="1"/>
</dbReference>
<feature type="transmembrane region" description="Helical" evidence="8">
    <location>
        <begin position="726"/>
        <end position="748"/>
    </location>
</feature>
<proteinExistence type="inferred from homology"/>
<dbReference type="InterPro" id="IPR051223">
    <property type="entry name" value="Polycystin"/>
</dbReference>
<keyword evidence="11" id="KW-1185">Reference proteome</keyword>
<dbReference type="InterPro" id="IPR013122">
    <property type="entry name" value="PKD1_2_channel"/>
</dbReference>
<dbReference type="GO" id="GO:0016020">
    <property type="term" value="C:membrane"/>
    <property type="evidence" value="ECO:0007669"/>
    <property type="project" value="UniProtKB-SubCell"/>
</dbReference>
<reference evidence="10 11" key="1">
    <citation type="journal article" date="2021" name="BMC Biol.">
        <title>Horizontally acquired antibacterial genes associated with adaptive radiation of ladybird beetles.</title>
        <authorList>
            <person name="Li H.S."/>
            <person name="Tang X.F."/>
            <person name="Huang Y.H."/>
            <person name="Xu Z.Y."/>
            <person name="Chen M.L."/>
            <person name="Du X.Y."/>
            <person name="Qiu B.Y."/>
            <person name="Chen P.T."/>
            <person name="Zhang W."/>
            <person name="Slipinski A."/>
            <person name="Escalona H.E."/>
            <person name="Waterhouse R.M."/>
            <person name="Zwick A."/>
            <person name="Pang H."/>
        </authorList>
    </citation>
    <scope>NUCLEOTIDE SEQUENCE [LARGE SCALE GENOMIC DNA]</scope>
    <source>
        <strain evidence="10">SYSU2018</strain>
    </source>
</reference>
<name>A0ABD2MMQ2_9CUCU</name>
<evidence type="ECO:0000313" key="11">
    <source>
        <dbReference type="Proteomes" id="UP001516400"/>
    </source>
</evidence>
<dbReference type="AlphaFoldDB" id="A0ABD2MMQ2"/>
<feature type="transmembrane region" description="Helical" evidence="8">
    <location>
        <begin position="854"/>
        <end position="876"/>
    </location>
</feature>
<dbReference type="SUPFAM" id="SSF49723">
    <property type="entry name" value="Lipase/lipooxygenase domain (PLAT/LH2 domain)"/>
    <property type="match status" value="1"/>
</dbReference>
<dbReference type="Proteomes" id="UP001516400">
    <property type="component" value="Unassembled WGS sequence"/>
</dbReference>
<feature type="transmembrane region" description="Helical" evidence="8">
    <location>
        <begin position="257"/>
        <end position="278"/>
    </location>
</feature>